<dbReference type="InterPro" id="IPR005467">
    <property type="entry name" value="His_kinase_dom"/>
</dbReference>
<dbReference type="InterPro" id="IPR036097">
    <property type="entry name" value="HisK_dim/P_sf"/>
</dbReference>
<dbReference type="InterPro" id="IPR036890">
    <property type="entry name" value="HATPase_C_sf"/>
</dbReference>
<evidence type="ECO:0000256" key="7">
    <source>
        <dbReference type="ARBA" id="ARBA00022741"/>
    </source>
</evidence>
<dbReference type="Pfam" id="PF00512">
    <property type="entry name" value="HisKA"/>
    <property type="match status" value="1"/>
</dbReference>
<dbReference type="Pfam" id="PF08521">
    <property type="entry name" value="2CSK_N"/>
    <property type="match status" value="1"/>
</dbReference>
<dbReference type="Gene3D" id="3.30.565.10">
    <property type="entry name" value="Histidine kinase-like ATPase, C-terminal domain"/>
    <property type="match status" value="1"/>
</dbReference>
<dbReference type="SUPFAM" id="SSF47384">
    <property type="entry name" value="Homodimeric domain of signal transducing histidine kinase"/>
    <property type="match status" value="1"/>
</dbReference>
<keyword evidence="5" id="KW-0808">Transferase</keyword>
<dbReference type="HOGENOM" id="CLU_000445_89_37_5"/>
<accession>E6VGY9</accession>
<evidence type="ECO:0000256" key="10">
    <source>
        <dbReference type="ARBA" id="ARBA00022989"/>
    </source>
</evidence>
<comment type="catalytic activity">
    <reaction evidence="1">
        <text>ATP + protein L-histidine = ADP + protein N-phospho-L-histidine.</text>
        <dbReference type="EC" id="2.7.13.3"/>
    </reaction>
</comment>
<dbReference type="PANTHER" id="PTHR45436:SF14">
    <property type="entry name" value="SENSOR PROTEIN QSEC"/>
    <property type="match status" value="1"/>
</dbReference>
<evidence type="ECO:0000256" key="3">
    <source>
        <dbReference type="ARBA" id="ARBA00012438"/>
    </source>
</evidence>
<dbReference type="InterPro" id="IPR050428">
    <property type="entry name" value="TCS_sensor_his_kinase"/>
</dbReference>
<dbReference type="AlphaFoldDB" id="E6VGY9"/>
<evidence type="ECO:0000259" key="13">
    <source>
        <dbReference type="PROSITE" id="PS50109"/>
    </source>
</evidence>
<feature type="transmembrane region" description="Helical" evidence="12">
    <location>
        <begin position="156"/>
        <end position="175"/>
    </location>
</feature>
<dbReference type="GO" id="GO:0005886">
    <property type="term" value="C:plasma membrane"/>
    <property type="evidence" value="ECO:0007669"/>
    <property type="project" value="TreeGrafter"/>
</dbReference>
<proteinExistence type="predicted"/>
<dbReference type="InterPro" id="IPR013727">
    <property type="entry name" value="2CSK_N"/>
</dbReference>
<dbReference type="Pfam" id="PF02518">
    <property type="entry name" value="HATPase_c"/>
    <property type="match status" value="1"/>
</dbReference>
<protein>
    <recommendedName>
        <fullName evidence="3">histidine kinase</fullName>
        <ecNumber evidence="3">2.7.13.3</ecNumber>
    </recommendedName>
</protein>
<comment type="subcellular location">
    <subcellularLocation>
        <location evidence="2">Membrane</location>
        <topology evidence="2">Multi-pass membrane protein</topology>
    </subcellularLocation>
</comment>
<dbReference type="EC" id="2.7.13.3" evidence="3"/>
<dbReference type="STRING" id="652103.Rpdx1_4950"/>
<evidence type="ECO:0000256" key="11">
    <source>
        <dbReference type="ARBA" id="ARBA00023012"/>
    </source>
</evidence>
<evidence type="ECO:0000256" key="4">
    <source>
        <dbReference type="ARBA" id="ARBA00022553"/>
    </source>
</evidence>
<evidence type="ECO:0000256" key="9">
    <source>
        <dbReference type="ARBA" id="ARBA00022840"/>
    </source>
</evidence>
<dbReference type="InterPro" id="IPR003661">
    <property type="entry name" value="HisK_dim/P_dom"/>
</dbReference>
<dbReference type="GO" id="GO:0000155">
    <property type="term" value="F:phosphorelay sensor kinase activity"/>
    <property type="evidence" value="ECO:0007669"/>
    <property type="project" value="InterPro"/>
</dbReference>
<keyword evidence="4" id="KW-0597">Phosphoprotein</keyword>
<name>E6VGY9_RHOPX</name>
<feature type="domain" description="Histidine kinase" evidence="13">
    <location>
        <begin position="236"/>
        <end position="445"/>
    </location>
</feature>
<keyword evidence="8 14" id="KW-0418">Kinase</keyword>
<dbReference type="KEGG" id="rpx:Rpdx1_4950"/>
<dbReference type="EMBL" id="CP002418">
    <property type="protein sequence ID" value="ADU46491.1"/>
    <property type="molecule type" value="Genomic_DNA"/>
</dbReference>
<dbReference type="Proteomes" id="UP000001402">
    <property type="component" value="Chromosome"/>
</dbReference>
<dbReference type="eggNOG" id="COG2205">
    <property type="taxonomic scope" value="Bacteria"/>
</dbReference>
<feature type="transmembrane region" description="Helical" evidence="12">
    <location>
        <begin position="7"/>
        <end position="30"/>
    </location>
</feature>
<evidence type="ECO:0000256" key="6">
    <source>
        <dbReference type="ARBA" id="ARBA00022692"/>
    </source>
</evidence>
<dbReference type="GO" id="GO:0005524">
    <property type="term" value="F:ATP binding"/>
    <property type="evidence" value="ECO:0007669"/>
    <property type="project" value="UniProtKB-KW"/>
</dbReference>
<evidence type="ECO:0000256" key="1">
    <source>
        <dbReference type="ARBA" id="ARBA00000085"/>
    </source>
</evidence>
<evidence type="ECO:0000313" key="15">
    <source>
        <dbReference type="Proteomes" id="UP000001402"/>
    </source>
</evidence>
<keyword evidence="9" id="KW-0067">ATP-binding</keyword>
<dbReference type="Gene3D" id="1.10.287.130">
    <property type="match status" value="1"/>
</dbReference>
<keyword evidence="6 12" id="KW-0812">Transmembrane</keyword>
<keyword evidence="7" id="KW-0547">Nucleotide-binding</keyword>
<dbReference type="PANTHER" id="PTHR45436">
    <property type="entry name" value="SENSOR HISTIDINE KINASE YKOH"/>
    <property type="match status" value="1"/>
</dbReference>
<evidence type="ECO:0000256" key="8">
    <source>
        <dbReference type="ARBA" id="ARBA00022777"/>
    </source>
</evidence>
<gene>
    <name evidence="14" type="ordered locus">Rpdx1_4950</name>
</gene>
<keyword evidence="10 12" id="KW-1133">Transmembrane helix</keyword>
<dbReference type="SMART" id="SM00387">
    <property type="entry name" value="HATPase_c"/>
    <property type="match status" value="1"/>
</dbReference>
<keyword evidence="12" id="KW-0472">Membrane</keyword>
<sequence length="445" mass="48805">MIGSLRLRLFFVLLGATGAVWIAAVAWIYASSQRELEHVLDTRLQEAARMVVSLVGSMEGRLPEKLPSLRPAATGGNYERQLSCQVWSLQGTMIARSSGAPEQRLSDQPSGFSERLIDGEVWRIYATEDEAKGFRVLVGDRLGLRDRLVTDLIKGLLWPALLIAPLLGVLIWVSVRRGLRPLQAIASDLVGRGADDMRPVDASRAPSEVKPLTLALNALFEKVALARRHEREITAFAAHELRSPLTALKTQAQVALAANDPVVSRAALQQILLAVDRATRLVRQLLTLARLDAHAEIDDRTRVPMRPLIEEVVRATPRAGGIEVTIGDDLRDVVWNGNRECLELAIRNLHENAVQYMPGGGEVRWRTGESPRDIVVEDTGPGVAADELDKIGQRFFRGRNKSVVGSGLGLAIASLAVERSGAGLHLGNRTDRSGFRAEIRLRSDR</sequence>
<dbReference type="PROSITE" id="PS50109">
    <property type="entry name" value="HIS_KIN"/>
    <property type="match status" value="1"/>
</dbReference>
<evidence type="ECO:0000256" key="2">
    <source>
        <dbReference type="ARBA" id="ARBA00004141"/>
    </source>
</evidence>
<evidence type="ECO:0000256" key="12">
    <source>
        <dbReference type="SAM" id="Phobius"/>
    </source>
</evidence>
<keyword evidence="11" id="KW-0902">Two-component regulatory system</keyword>
<dbReference type="InterPro" id="IPR003594">
    <property type="entry name" value="HATPase_dom"/>
</dbReference>
<organism evidence="14 15">
    <name type="scientific">Rhodopseudomonas palustris (strain DX-1)</name>
    <dbReference type="NCBI Taxonomy" id="652103"/>
    <lineage>
        <taxon>Bacteria</taxon>
        <taxon>Pseudomonadati</taxon>
        <taxon>Pseudomonadota</taxon>
        <taxon>Alphaproteobacteria</taxon>
        <taxon>Hyphomicrobiales</taxon>
        <taxon>Nitrobacteraceae</taxon>
        <taxon>Rhodopseudomonas</taxon>
    </lineage>
</organism>
<evidence type="ECO:0000313" key="14">
    <source>
        <dbReference type="EMBL" id="ADU46491.1"/>
    </source>
</evidence>
<dbReference type="CDD" id="cd00082">
    <property type="entry name" value="HisKA"/>
    <property type="match status" value="1"/>
</dbReference>
<dbReference type="SMART" id="SM00388">
    <property type="entry name" value="HisKA"/>
    <property type="match status" value="1"/>
</dbReference>
<reference evidence="14" key="1">
    <citation type="submission" date="2010-12" db="EMBL/GenBank/DDBJ databases">
        <title>Complete sequence of Rhodopseudomonas palustris DX-1.</title>
        <authorList>
            <consortium name="US DOE Joint Genome Institute"/>
            <person name="Lucas S."/>
            <person name="Copeland A."/>
            <person name="Lapidus A."/>
            <person name="Cheng J.-F."/>
            <person name="Goodwin L."/>
            <person name="Pitluck S."/>
            <person name="Misra M."/>
            <person name="Chertkov O."/>
            <person name="Detter J.C."/>
            <person name="Han C."/>
            <person name="Tapia R."/>
            <person name="Land M."/>
            <person name="Hauser L."/>
            <person name="Kyrpides N."/>
            <person name="Ivanova N."/>
            <person name="Ovchinnikova G."/>
            <person name="Logan B."/>
            <person name="Oda Y."/>
            <person name="Harwood C."/>
            <person name="Woyke T."/>
        </authorList>
    </citation>
    <scope>NUCLEOTIDE SEQUENCE [LARGE SCALE GENOMIC DNA]</scope>
    <source>
        <strain evidence="14">DX-1</strain>
    </source>
</reference>
<evidence type="ECO:0000256" key="5">
    <source>
        <dbReference type="ARBA" id="ARBA00022679"/>
    </source>
</evidence>
<dbReference type="SUPFAM" id="SSF55874">
    <property type="entry name" value="ATPase domain of HSP90 chaperone/DNA topoisomerase II/histidine kinase"/>
    <property type="match status" value="1"/>
</dbReference>